<comment type="catalytic activity">
    <reaction evidence="10">
        <text>a (3R)-hydroxyacyl-[ACP] + L-ornithine = a lyso-ornithine lipid + holo-[ACP] + H(+)</text>
        <dbReference type="Rhea" id="RHEA:20633"/>
        <dbReference type="Rhea" id="RHEA-COMP:9685"/>
        <dbReference type="Rhea" id="RHEA-COMP:9945"/>
        <dbReference type="ChEBI" id="CHEBI:15378"/>
        <dbReference type="ChEBI" id="CHEBI:46911"/>
        <dbReference type="ChEBI" id="CHEBI:64479"/>
        <dbReference type="ChEBI" id="CHEBI:78827"/>
        <dbReference type="ChEBI" id="CHEBI:138482"/>
        <dbReference type="EC" id="2.3.2.30"/>
    </reaction>
    <physiologicalReaction direction="left-to-right" evidence="10">
        <dbReference type="Rhea" id="RHEA:20634"/>
    </physiologicalReaction>
</comment>
<keyword evidence="4" id="KW-0443">Lipid metabolism</keyword>
<dbReference type="InterPro" id="IPR016181">
    <property type="entry name" value="Acyl_CoA_acyltransferase"/>
</dbReference>
<proteinExistence type="inferred from homology"/>
<evidence type="ECO:0000313" key="11">
    <source>
        <dbReference type="EMBL" id="MBU9698338.1"/>
    </source>
</evidence>
<dbReference type="EC" id="2.3.2.30" evidence="7"/>
<dbReference type="Proteomes" id="UP000731907">
    <property type="component" value="Unassembled WGS sequence"/>
</dbReference>
<dbReference type="GO" id="GO:0016746">
    <property type="term" value="F:acyltransferase activity"/>
    <property type="evidence" value="ECO:0007669"/>
    <property type="project" value="UniProtKB-KW"/>
</dbReference>
<keyword evidence="3 11" id="KW-0808">Transferase</keyword>
<evidence type="ECO:0000256" key="9">
    <source>
        <dbReference type="ARBA" id="ARBA00045724"/>
    </source>
</evidence>
<dbReference type="SUPFAM" id="SSF55729">
    <property type="entry name" value="Acyl-CoA N-acyltransferases (Nat)"/>
    <property type="match status" value="1"/>
</dbReference>
<evidence type="ECO:0000256" key="4">
    <source>
        <dbReference type="ARBA" id="ARBA00023098"/>
    </source>
</evidence>
<evidence type="ECO:0000256" key="2">
    <source>
        <dbReference type="ARBA" id="ARBA00022516"/>
    </source>
</evidence>
<evidence type="ECO:0000256" key="6">
    <source>
        <dbReference type="ARBA" id="ARBA00038095"/>
    </source>
</evidence>
<dbReference type="PANTHER" id="PTHR37323:SF1">
    <property type="entry name" value="L-ORNITHINE N(ALPHA)-ACYLTRANSFERASE"/>
    <property type="match status" value="1"/>
</dbReference>
<comment type="caution">
    <text evidence="11">The sequence shown here is derived from an EMBL/GenBank/DDBJ whole genome shotgun (WGS) entry which is preliminary data.</text>
</comment>
<sequence>MQPFCKGRFRARLAETDEDLRAAQRLRYRAFRLGRGRGGDPDGLDAEPLDARCRHLLVETQAGLLAGTCRLLLLPDGGGLAQSYAGQFYDLSPLAGYGGKVLEIGRFCTAAGDPEVLRMAWAALTRIVDGESVGMMSGCSSFDGADPLRHGDALALLASRHLGPPHLRPRKGRAEAVAMRPEPHDGRAALAQMPPLLRTYLAMGGWVGDHAVIDRDLDTLHVFTAVEIAAIPPARARLLRADAA</sequence>
<keyword evidence="12" id="KW-1185">Reference proteome</keyword>
<evidence type="ECO:0000256" key="5">
    <source>
        <dbReference type="ARBA" id="ARBA00023315"/>
    </source>
</evidence>
<evidence type="ECO:0000256" key="8">
    <source>
        <dbReference type="ARBA" id="ARBA00039866"/>
    </source>
</evidence>
<gene>
    <name evidence="11" type="ORF">GU927_010830</name>
</gene>
<organism evidence="11 12">
    <name type="scientific">Paragemmobacter amnigenus</name>
    <dbReference type="NCBI Taxonomy" id="2852097"/>
    <lineage>
        <taxon>Bacteria</taxon>
        <taxon>Pseudomonadati</taxon>
        <taxon>Pseudomonadota</taxon>
        <taxon>Alphaproteobacteria</taxon>
        <taxon>Rhodobacterales</taxon>
        <taxon>Paracoccaceae</taxon>
        <taxon>Paragemmobacter</taxon>
    </lineage>
</organism>
<evidence type="ECO:0000313" key="12">
    <source>
        <dbReference type="Proteomes" id="UP000731907"/>
    </source>
</evidence>
<evidence type="ECO:0000256" key="7">
    <source>
        <dbReference type="ARBA" id="ARBA00039058"/>
    </source>
</evidence>
<dbReference type="Pfam" id="PF13444">
    <property type="entry name" value="Acetyltransf_5"/>
    <property type="match status" value="1"/>
</dbReference>
<name>A0ABS6J3J6_9RHOB</name>
<comment type="similarity">
    <text evidence="6">Belongs to the acetyltransferase family. OlsB subfamily.</text>
</comment>
<keyword evidence="2" id="KW-0444">Lipid biosynthesis</keyword>
<reference evidence="11 12" key="1">
    <citation type="submission" date="2021-06" db="EMBL/GenBank/DDBJ databases">
        <title>Rhodobacteraceae bacterium strain HSP-20.</title>
        <authorList>
            <person name="Chen W.-M."/>
        </authorList>
    </citation>
    <scope>NUCLEOTIDE SEQUENCE [LARGE SCALE GENOMIC DNA]</scope>
    <source>
        <strain evidence="11 12">HSP-20</strain>
    </source>
</reference>
<dbReference type="Gene3D" id="3.40.630.30">
    <property type="match status" value="1"/>
</dbReference>
<comment type="pathway">
    <text evidence="1">Lipid metabolism.</text>
</comment>
<dbReference type="PANTHER" id="PTHR37323">
    <property type="entry name" value="GCN5-RELATED N-ACETYLTRANSFERASE"/>
    <property type="match status" value="1"/>
</dbReference>
<evidence type="ECO:0000256" key="3">
    <source>
        <dbReference type="ARBA" id="ARBA00022679"/>
    </source>
</evidence>
<protein>
    <recommendedName>
        <fullName evidence="8">L-ornithine N(alpha)-acyltransferase</fullName>
        <ecNumber evidence="7">2.3.2.30</ecNumber>
    </recommendedName>
</protein>
<dbReference type="EMBL" id="JAAATX020000007">
    <property type="protein sequence ID" value="MBU9698338.1"/>
    <property type="molecule type" value="Genomic_DNA"/>
</dbReference>
<evidence type="ECO:0000256" key="10">
    <source>
        <dbReference type="ARBA" id="ARBA00047785"/>
    </source>
</evidence>
<evidence type="ECO:0000256" key="1">
    <source>
        <dbReference type="ARBA" id="ARBA00005189"/>
    </source>
</evidence>
<dbReference type="RefSeq" id="WP_161762467.1">
    <property type="nucleotide sequence ID" value="NZ_JAAATX020000007.1"/>
</dbReference>
<keyword evidence="5 11" id="KW-0012">Acyltransferase</keyword>
<comment type="function">
    <text evidence="9">Catalyzes the first step in the biosynthesis of ornithine lipids, which are phosphorus-free membrane lipids. Catalyzes the 3-hydroxyacyl-acyl carrier protein-dependent acylation of ornithine to form lyso-ornithine lipid (LOL).</text>
</comment>
<accession>A0ABS6J3J6</accession>
<dbReference type="InterPro" id="IPR052351">
    <property type="entry name" value="Ornithine_N-alpha-AT"/>
</dbReference>